<protein>
    <submittedName>
        <fullName evidence="2">Uncharacterized protein</fullName>
    </submittedName>
</protein>
<evidence type="ECO:0000313" key="3">
    <source>
        <dbReference type="Proteomes" id="UP001634394"/>
    </source>
</evidence>
<dbReference type="Proteomes" id="UP001634394">
    <property type="component" value="Unassembled WGS sequence"/>
</dbReference>
<comment type="caution">
    <text evidence="2">The sequence shown here is derived from an EMBL/GenBank/DDBJ whole genome shotgun (WGS) entry which is preliminary data.</text>
</comment>
<keyword evidence="3" id="KW-1185">Reference proteome</keyword>
<gene>
    <name evidence="2" type="ORF">ACJMK2_009554</name>
</gene>
<reference evidence="2 3" key="1">
    <citation type="submission" date="2024-11" db="EMBL/GenBank/DDBJ databases">
        <title>Chromosome-level genome assembly of the freshwater bivalve Anodonta woodiana.</title>
        <authorList>
            <person name="Chen X."/>
        </authorList>
    </citation>
    <scope>NUCLEOTIDE SEQUENCE [LARGE SCALE GENOMIC DNA]</scope>
    <source>
        <strain evidence="2">MN2024</strain>
        <tissue evidence="2">Gills</tissue>
    </source>
</reference>
<sequence length="439" mass="49297">MDFPRYSISGQSVRTYMDNMPYNGHFESYVPADPVCSQVQQAPLYANPLPGQYASSPVWNPYPPSGASDILQQGMNVTMMNYQPSNPWDNYSICSPATHSEYPVHSEVQQFPQRCADPFVGQFASSSVMRTCSPANNASDLLLQATDHSMNTRMTSQPSNSYGNNSLFSPATTTSTEHSSGYLNNLRMNPMFQDLQMLLNEECYGVQVPSNLITTSWNLMQLPLIDSSPGVISGSQDVFLRHMQLQNKLMKVRTNPYVSADGLKVDNEYSTNVGQIEMRRYQDLVSNMGNTVMQSTVNSHYDKERLMLVQKVEADLEKLIVKVDEIQTSVAYANVMQKESKRRRPLIRKVVKTEKEVQQPTFGGLDDAGKKDSCDYGFKSDGIDVKANLDTDKVKDINKHDYFNTLAITGNDHEIEFKSEGKGKKRKHSEVGKDDLSSF</sequence>
<proteinExistence type="predicted"/>
<organism evidence="2 3">
    <name type="scientific">Sinanodonta woodiana</name>
    <name type="common">Chinese pond mussel</name>
    <name type="synonym">Anodonta woodiana</name>
    <dbReference type="NCBI Taxonomy" id="1069815"/>
    <lineage>
        <taxon>Eukaryota</taxon>
        <taxon>Metazoa</taxon>
        <taxon>Spiralia</taxon>
        <taxon>Lophotrochozoa</taxon>
        <taxon>Mollusca</taxon>
        <taxon>Bivalvia</taxon>
        <taxon>Autobranchia</taxon>
        <taxon>Heteroconchia</taxon>
        <taxon>Palaeoheterodonta</taxon>
        <taxon>Unionida</taxon>
        <taxon>Unionoidea</taxon>
        <taxon>Unionidae</taxon>
        <taxon>Unioninae</taxon>
        <taxon>Sinanodonta</taxon>
    </lineage>
</organism>
<evidence type="ECO:0000256" key="1">
    <source>
        <dbReference type="SAM" id="MobiDB-lite"/>
    </source>
</evidence>
<name>A0ABD3VCL4_SINWO</name>
<evidence type="ECO:0000313" key="2">
    <source>
        <dbReference type="EMBL" id="KAL3859329.1"/>
    </source>
</evidence>
<accession>A0ABD3VCL4</accession>
<dbReference type="AlphaFoldDB" id="A0ABD3VCL4"/>
<feature type="region of interest" description="Disordered" evidence="1">
    <location>
        <begin position="417"/>
        <end position="439"/>
    </location>
</feature>
<dbReference type="EMBL" id="JBJQND010000012">
    <property type="protein sequence ID" value="KAL3859329.1"/>
    <property type="molecule type" value="Genomic_DNA"/>
</dbReference>
<feature type="compositionally biased region" description="Basic and acidic residues" evidence="1">
    <location>
        <begin position="429"/>
        <end position="439"/>
    </location>
</feature>